<keyword evidence="2" id="KW-1185">Reference proteome</keyword>
<accession>A0ACD5VBV5</accession>
<protein>
    <submittedName>
        <fullName evidence="1">Uncharacterized protein</fullName>
    </submittedName>
</protein>
<evidence type="ECO:0000313" key="1">
    <source>
        <dbReference type="EnsemblPlants" id="AVESA.00010b.r2.2DG0399870.1.CDS.1"/>
    </source>
</evidence>
<organism evidence="1 2">
    <name type="scientific">Avena sativa</name>
    <name type="common">Oat</name>
    <dbReference type="NCBI Taxonomy" id="4498"/>
    <lineage>
        <taxon>Eukaryota</taxon>
        <taxon>Viridiplantae</taxon>
        <taxon>Streptophyta</taxon>
        <taxon>Embryophyta</taxon>
        <taxon>Tracheophyta</taxon>
        <taxon>Spermatophyta</taxon>
        <taxon>Magnoliopsida</taxon>
        <taxon>Liliopsida</taxon>
        <taxon>Poales</taxon>
        <taxon>Poaceae</taxon>
        <taxon>BOP clade</taxon>
        <taxon>Pooideae</taxon>
        <taxon>Poodae</taxon>
        <taxon>Poeae</taxon>
        <taxon>Poeae Chloroplast Group 1 (Aveneae type)</taxon>
        <taxon>Aveninae</taxon>
        <taxon>Avena</taxon>
    </lineage>
</organism>
<reference evidence="1" key="1">
    <citation type="submission" date="2021-05" db="EMBL/GenBank/DDBJ databases">
        <authorList>
            <person name="Scholz U."/>
            <person name="Mascher M."/>
            <person name="Fiebig A."/>
        </authorList>
    </citation>
    <scope>NUCLEOTIDE SEQUENCE [LARGE SCALE GENOMIC DNA]</scope>
</reference>
<evidence type="ECO:0000313" key="2">
    <source>
        <dbReference type="Proteomes" id="UP001732700"/>
    </source>
</evidence>
<name>A0ACD5VBV5_AVESA</name>
<reference evidence="1" key="2">
    <citation type="submission" date="2025-09" db="UniProtKB">
        <authorList>
            <consortium name="EnsemblPlants"/>
        </authorList>
    </citation>
    <scope>IDENTIFICATION</scope>
</reference>
<proteinExistence type="predicted"/>
<dbReference type="Proteomes" id="UP001732700">
    <property type="component" value="Chromosome 2D"/>
</dbReference>
<dbReference type="EnsemblPlants" id="AVESA.00010b.r2.2DG0399870.1">
    <property type="protein sequence ID" value="AVESA.00010b.r2.2DG0399870.1.CDS.1"/>
    <property type="gene ID" value="AVESA.00010b.r2.2DG0399870"/>
</dbReference>
<sequence length="173" mass="19763">MDVGEYSGAAKGFAAQVMTQYPRYNRDNYTMWATQMEWALESNDLWEVVDPGGDEFKKGASKYRKDRQALTAIGSVMPADVMQHLISKKSAKETWEALKTLNLGHDRVREATLQTLQKKYENLEMGGDETLDAFVSSSHFGQWDSRARREARRDLSRAQAQVHRNPQPNKTYA</sequence>